<feature type="transmembrane region" description="Helical" evidence="10">
    <location>
        <begin position="332"/>
        <end position="351"/>
    </location>
</feature>
<evidence type="ECO:0000256" key="3">
    <source>
        <dbReference type="ARBA" id="ARBA00022475"/>
    </source>
</evidence>
<dbReference type="NCBIfam" id="TIGR00916">
    <property type="entry name" value="2A0604s01"/>
    <property type="match status" value="1"/>
</dbReference>
<keyword evidence="3 10" id="KW-1003">Cell membrane</keyword>
<feature type="domain" description="Protein export membrane protein SecD/SecF C-terminal" evidence="11">
    <location>
        <begin position="215"/>
        <end position="384"/>
    </location>
</feature>
<comment type="similarity">
    <text evidence="10">Belongs to the SecD/SecF family. SecD subfamily.</text>
</comment>
<evidence type="ECO:0000313" key="14">
    <source>
        <dbReference type="EMBL" id="HFX13348.1"/>
    </source>
</evidence>
<feature type="domain" description="SecDF P1 head subdomain" evidence="13">
    <location>
        <begin position="117"/>
        <end position="212"/>
    </location>
</feature>
<keyword evidence="7 10" id="KW-1133">Transmembrane helix</keyword>
<dbReference type="SUPFAM" id="SSF82866">
    <property type="entry name" value="Multidrug efflux transporter AcrB transmembrane domain"/>
    <property type="match status" value="1"/>
</dbReference>
<sequence>MNIRTEYKTAFIVLLLGVAIWILLTFPFRFGLDIRGGIRVTLQCQKAEGVEITDDAVRRTIEVIRNRIDQLGVTEPSIYKEGTDKIVVELPGIKDPERALEIIGQTALLEFKDEKGNTILTGSALKSAKVEFDQVGQPMVRVEMNPEGAKIFADFTAKNVGKQVFIVLDGKVISNPVIKEPITEGVGVITGRFTFDEAQKLAILLRAGALPVPVKVIENRTIDPTLGKDTMESAYRNGIIGGILVILFMILVFRMMGLVADIALLVYIVLDLAALKLLNATLTLPGIAGIILSIGMAVDANCLIFARMREEYAKGKTPIAALDSGFRNALRAIIDSNVTTILAALILFYFGTGPIRGFAVTLSLGVALSMFTSIVVTRTLLENLLSLPIFKKASKLLGF</sequence>
<dbReference type="GO" id="GO:0043952">
    <property type="term" value="P:protein transport by the Sec complex"/>
    <property type="evidence" value="ECO:0007669"/>
    <property type="project" value="UniProtKB-UniRule"/>
</dbReference>
<dbReference type="InterPro" id="IPR048631">
    <property type="entry name" value="SecD_1st"/>
</dbReference>
<dbReference type="NCBIfam" id="TIGR01129">
    <property type="entry name" value="secD"/>
    <property type="match status" value="1"/>
</dbReference>
<dbReference type="AlphaFoldDB" id="A0A7C3MHN5"/>
<keyword evidence="4" id="KW-0997">Cell inner membrane</keyword>
<dbReference type="GO" id="GO:0005886">
    <property type="term" value="C:plasma membrane"/>
    <property type="evidence" value="ECO:0007669"/>
    <property type="project" value="UniProtKB-SubCell"/>
</dbReference>
<dbReference type="InterPro" id="IPR055344">
    <property type="entry name" value="SecD_SecF_C_bact"/>
</dbReference>
<dbReference type="Pfam" id="PF21760">
    <property type="entry name" value="SecD_1st"/>
    <property type="match status" value="1"/>
</dbReference>
<dbReference type="FunFam" id="3.30.70.3400:FF:000004">
    <property type="entry name" value="Multifunctional fusion protein"/>
    <property type="match status" value="1"/>
</dbReference>
<evidence type="ECO:0000256" key="5">
    <source>
        <dbReference type="ARBA" id="ARBA00022692"/>
    </source>
</evidence>
<dbReference type="PANTHER" id="PTHR30081">
    <property type="entry name" value="PROTEIN-EXPORT MEMBRANE PROTEIN SEC"/>
    <property type="match status" value="1"/>
</dbReference>
<keyword evidence="9 10" id="KW-0472">Membrane</keyword>
<evidence type="ECO:0000256" key="9">
    <source>
        <dbReference type="ARBA" id="ARBA00023136"/>
    </source>
</evidence>
<proteinExistence type="inferred from homology"/>
<dbReference type="Pfam" id="PF02355">
    <property type="entry name" value="SecD_SecF_C"/>
    <property type="match status" value="1"/>
</dbReference>
<evidence type="ECO:0000256" key="8">
    <source>
        <dbReference type="ARBA" id="ARBA00023010"/>
    </source>
</evidence>
<evidence type="ECO:0000259" key="13">
    <source>
        <dbReference type="Pfam" id="PF22599"/>
    </source>
</evidence>
<dbReference type="EMBL" id="DTIN01000014">
    <property type="protein sequence ID" value="HFX13348.1"/>
    <property type="molecule type" value="Genomic_DNA"/>
</dbReference>
<keyword evidence="8 10" id="KW-0811">Translocation</keyword>
<evidence type="ECO:0000259" key="12">
    <source>
        <dbReference type="Pfam" id="PF21760"/>
    </source>
</evidence>
<dbReference type="InterPro" id="IPR022813">
    <property type="entry name" value="SecD/SecF_arch_bac"/>
</dbReference>
<comment type="subcellular location">
    <subcellularLocation>
        <location evidence="1 10">Cell membrane</location>
        <topology evidence="1 10">Multi-pass membrane protein</topology>
    </subcellularLocation>
</comment>
<evidence type="ECO:0000256" key="4">
    <source>
        <dbReference type="ARBA" id="ARBA00022519"/>
    </source>
</evidence>
<dbReference type="Pfam" id="PF07549">
    <property type="entry name" value="Sec_GG"/>
    <property type="match status" value="1"/>
</dbReference>
<comment type="subunit">
    <text evidence="10">Forms a complex with SecF. Part of the essential Sec protein translocation apparatus which comprises SecA, SecYEG and auxiliary proteins SecDF. Other proteins may also be involved.</text>
</comment>
<evidence type="ECO:0000256" key="1">
    <source>
        <dbReference type="ARBA" id="ARBA00004651"/>
    </source>
</evidence>
<evidence type="ECO:0000259" key="11">
    <source>
        <dbReference type="Pfam" id="PF02355"/>
    </source>
</evidence>
<dbReference type="InterPro" id="IPR054384">
    <property type="entry name" value="SecDF_P1_head"/>
</dbReference>
<feature type="transmembrane region" description="Helical" evidence="10">
    <location>
        <begin position="282"/>
        <end position="306"/>
    </location>
</feature>
<feature type="domain" description="Protein translocase subunit SecDF P1" evidence="12">
    <location>
        <begin position="58"/>
        <end position="115"/>
    </location>
</feature>
<dbReference type="InterPro" id="IPR022646">
    <property type="entry name" value="SecD/SecF_CS"/>
</dbReference>
<dbReference type="InterPro" id="IPR005791">
    <property type="entry name" value="SecD"/>
</dbReference>
<feature type="transmembrane region" description="Helical" evidence="10">
    <location>
        <begin position="12"/>
        <end position="32"/>
    </location>
</feature>
<feature type="transmembrane region" description="Helical" evidence="10">
    <location>
        <begin position="238"/>
        <end position="270"/>
    </location>
</feature>
<keyword evidence="6 10" id="KW-0653">Protein transport</keyword>
<evidence type="ECO:0000256" key="7">
    <source>
        <dbReference type="ARBA" id="ARBA00022989"/>
    </source>
</evidence>
<dbReference type="FunFam" id="1.20.1640.10:FF:000004">
    <property type="entry name" value="Protein translocase subunit SecD"/>
    <property type="match status" value="1"/>
</dbReference>
<evidence type="ECO:0000256" key="10">
    <source>
        <dbReference type="HAMAP-Rule" id="MF_01463"/>
    </source>
</evidence>
<gene>
    <name evidence="10 14" type="primary">secD</name>
    <name evidence="14" type="ORF">ENW00_04195</name>
</gene>
<evidence type="ECO:0000256" key="2">
    <source>
        <dbReference type="ARBA" id="ARBA00022448"/>
    </source>
</evidence>
<feature type="transmembrane region" description="Helical" evidence="10">
    <location>
        <begin position="357"/>
        <end position="381"/>
    </location>
</feature>
<protein>
    <recommendedName>
        <fullName evidence="10">Protein translocase subunit SecD</fullName>
    </recommendedName>
</protein>
<dbReference type="FunFam" id="3.30.1360.200:FF:000002">
    <property type="entry name" value="Preprotein translocase subunit SecD"/>
    <property type="match status" value="1"/>
</dbReference>
<keyword evidence="5 10" id="KW-0812">Transmembrane</keyword>
<dbReference type="PANTHER" id="PTHR30081:SF1">
    <property type="entry name" value="PROTEIN TRANSLOCASE SUBUNIT SECD"/>
    <property type="match status" value="1"/>
</dbReference>
<comment type="caution">
    <text evidence="10">Lacks conserved residue(s) required for the propagation of feature annotation.</text>
</comment>
<dbReference type="Gene3D" id="3.30.1360.200">
    <property type="match status" value="1"/>
</dbReference>
<evidence type="ECO:0000256" key="6">
    <source>
        <dbReference type="ARBA" id="ARBA00022927"/>
    </source>
</evidence>
<dbReference type="HAMAP" id="MF_01463_B">
    <property type="entry name" value="SecD_B"/>
    <property type="match status" value="1"/>
</dbReference>
<comment type="caution">
    <text evidence="14">The sequence shown here is derived from an EMBL/GenBank/DDBJ whole genome shotgun (WGS) entry which is preliminary data.</text>
</comment>
<dbReference type="InterPro" id="IPR048634">
    <property type="entry name" value="SecD_SecF_C"/>
</dbReference>
<name>A0A7C3MHN5_DICTH</name>
<dbReference type="Gene3D" id="1.20.1640.10">
    <property type="entry name" value="Multidrug efflux transporter AcrB transmembrane domain"/>
    <property type="match status" value="1"/>
</dbReference>
<accession>A0A7C3MHN5</accession>
<dbReference type="Pfam" id="PF22599">
    <property type="entry name" value="SecDF_P1_head"/>
    <property type="match status" value="1"/>
</dbReference>
<comment type="function">
    <text evidence="10">Part of the Sec protein translocase complex. Interacts with the SecYEG preprotein conducting channel. SecDF uses the proton motive force (PMF) to complete protein translocation after the ATP-dependent function of SecA.</text>
</comment>
<dbReference type="GO" id="GO:0015450">
    <property type="term" value="F:protein-transporting ATPase activity"/>
    <property type="evidence" value="ECO:0007669"/>
    <property type="project" value="InterPro"/>
</dbReference>
<reference evidence="14" key="1">
    <citation type="journal article" date="2020" name="mSystems">
        <title>Genome- and Community-Level Interaction Insights into Carbon Utilization and Element Cycling Functions of Hydrothermarchaeota in Hydrothermal Sediment.</title>
        <authorList>
            <person name="Zhou Z."/>
            <person name="Liu Y."/>
            <person name="Xu W."/>
            <person name="Pan J."/>
            <person name="Luo Z.H."/>
            <person name="Li M."/>
        </authorList>
    </citation>
    <scope>NUCLEOTIDE SEQUENCE [LARGE SCALE GENOMIC DNA]</scope>
    <source>
        <strain evidence="14">SpSt-81</strain>
    </source>
</reference>
<organism evidence="14">
    <name type="scientific">Dictyoglomus thermophilum</name>
    <dbReference type="NCBI Taxonomy" id="14"/>
    <lineage>
        <taxon>Bacteria</taxon>
        <taxon>Pseudomonadati</taxon>
        <taxon>Dictyoglomota</taxon>
        <taxon>Dictyoglomia</taxon>
        <taxon>Dictyoglomales</taxon>
        <taxon>Dictyoglomaceae</taxon>
        <taxon>Dictyoglomus</taxon>
    </lineage>
</organism>
<dbReference type="GO" id="GO:0065002">
    <property type="term" value="P:intracellular protein transmembrane transport"/>
    <property type="evidence" value="ECO:0007669"/>
    <property type="project" value="UniProtKB-UniRule"/>
</dbReference>
<dbReference type="GO" id="GO:0006605">
    <property type="term" value="P:protein targeting"/>
    <property type="evidence" value="ECO:0007669"/>
    <property type="project" value="UniProtKB-UniRule"/>
</dbReference>
<keyword evidence="2 10" id="KW-0813">Transport</keyword>